<dbReference type="GO" id="GO:0052621">
    <property type="term" value="F:diguanylate cyclase activity"/>
    <property type="evidence" value="ECO:0007669"/>
    <property type="project" value="UniProtKB-EC"/>
</dbReference>
<dbReference type="PROSITE" id="PS50112">
    <property type="entry name" value="PAS"/>
    <property type="match status" value="1"/>
</dbReference>
<feature type="transmembrane region" description="Helical" evidence="6">
    <location>
        <begin position="72"/>
        <end position="93"/>
    </location>
</feature>
<accession>A0ABV3RAG8</accession>
<dbReference type="NCBIfam" id="TIGR00229">
    <property type="entry name" value="sensory_box"/>
    <property type="match status" value="1"/>
</dbReference>
<dbReference type="SMART" id="SM00267">
    <property type="entry name" value="GGDEF"/>
    <property type="match status" value="1"/>
</dbReference>
<keyword evidence="9" id="KW-0808">Transferase</keyword>
<dbReference type="Gene3D" id="3.30.70.270">
    <property type="match status" value="1"/>
</dbReference>
<dbReference type="InterPro" id="IPR000014">
    <property type="entry name" value="PAS"/>
</dbReference>
<dbReference type="PANTHER" id="PTHR44757:SF2">
    <property type="entry name" value="BIOFILM ARCHITECTURE MAINTENANCE PROTEIN MBAA"/>
    <property type="match status" value="1"/>
</dbReference>
<name>A0ABV3RAG8_9SPHN</name>
<dbReference type="CDD" id="cd01949">
    <property type="entry name" value="GGDEF"/>
    <property type="match status" value="1"/>
</dbReference>
<keyword evidence="2" id="KW-1003">Cell membrane</keyword>
<evidence type="ECO:0000256" key="4">
    <source>
        <dbReference type="ARBA" id="ARBA00022989"/>
    </source>
</evidence>
<keyword evidence="3 6" id="KW-0812">Transmembrane</keyword>
<dbReference type="RefSeq" id="WP_367771497.1">
    <property type="nucleotide sequence ID" value="NZ_JBFNXR010000021.1"/>
</dbReference>
<evidence type="ECO:0000256" key="6">
    <source>
        <dbReference type="SAM" id="Phobius"/>
    </source>
</evidence>
<feature type="domain" description="PAS" evidence="7">
    <location>
        <begin position="295"/>
        <end position="352"/>
    </location>
</feature>
<reference evidence="9 10" key="1">
    <citation type="submission" date="2024-06" db="EMBL/GenBank/DDBJ databases">
        <title>Novosphingobium rhizovicinus M1R2S20.</title>
        <authorList>
            <person name="Sun J.-Q."/>
        </authorList>
    </citation>
    <scope>NUCLEOTIDE SEQUENCE [LARGE SCALE GENOMIC DNA]</scope>
    <source>
        <strain evidence="9 10">M1R2S20</strain>
    </source>
</reference>
<dbReference type="InterPro" id="IPR043128">
    <property type="entry name" value="Rev_trsase/Diguanyl_cyclase"/>
</dbReference>
<feature type="transmembrane region" description="Helical" evidence="6">
    <location>
        <begin position="145"/>
        <end position="166"/>
    </location>
</feature>
<comment type="subcellular location">
    <subcellularLocation>
        <location evidence="1">Cell membrane</location>
        <topology evidence="1">Multi-pass membrane protein</topology>
    </subcellularLocation>
</comment>
<comment type="caution">
    <text evidence="9">The sequence shown here is derived from an EMBL/GenBank/DDBJ whole genome shotgun (WGS) entry which is preliminary data.</text>
</comment>
<dbReference type="InterPro" id="IPR013767">
    <property type="entry name" value="PAS_fold"/>
</dbReference>
<dbReference type="NCBIfam" id="TIGR00254">
    <property type="entry name" value="GGDEF"/>
    <property type="match status" value="1"/>
</dbReference>
<evidence type="ECO:0000256" key="5">
    <source>
        <dbReference type="ARBA" id="ARBA00023136"/>
    </source>
</evidence>
<gene>
    <name evidence="9" type="ORF">ABUH87_06600</name>
</gene>
<keyword evidence="10" id="KW-1185">Reference proteome</keyword>
<dbReference type="SUPFAM" id="SSF55073">
    <property type="entry name" value="Nucleotide cyclase"/>
    <property type="match status" value="1"/>
</dbReference>
<dbReference type="PROSITE" id="PS50887">
    <property type="entry name" value="GGDEF"/>
    <property type="match status" value="1"/>
</dbReference>
<feature type="transmembrane region" description="Helical" evidence="6">
    <location>
        <begin position="226"/>
        <end position="247"/>
    </location>
</feature>
<evidence type="ECO:0000313" key="9">
    <source>
        <dbReference type="EMBL" id="MEW9854847.1"/>
    </source>
</evidence>
<evidence type="ECO:0000256" key="3">
    <source>
        <dbReference type="ARBA" id="ARBA00022692"/>
    </source>
</evidence>
<proteinExistence type="predicted"/>
<dbReference type="Pfam" id="PF05231">
    <property type="entry name" value="MASE1"/>
    <property type="match status" value="1"/>
</dbReference>
<evidence type="ECO:0000256" key="1">
    <source>
        <dbReference type="ARBA" id="ARBA00004651"/>
    </source>
</evidence>
<feature type="transmembrane region" description="Helical" evidence="6">
    <location>
        <begin position="262"/>
        <end position="283"/>
    </location>
</feature>
<feature type="transmembrane region" description="Helical" evidence="6">
    <location>
        <begin position="186"/>
        <end position="205"/>
    </location>
</feature>
<dbReference type="InterPro" id="IPR029787">
    <property type="entry name" value="Nucleotide_cyclase"/>
</dbReference>
<feature type="domain" description="GGDEF" evidence="8">
    <location>
        <begin position="446"/>
        <end position="577"/>
    </location>
</feature>
<dbReference type="EMBL" id="JBFNXR010000021">
    <property type="protein sequence ID" value="MEW9854847.1"/>
    <property type="molecule type" value="Genomic_DNA"/>
</dbReference>
<dbReference type="Proteomes" id="UP001556118">
    <property type="component" value="Unassembled WGS sequence"/>
</dbReference>
<keyword evidence="5 6" id="KW-0472">Membrane</keyword>
<dbReference type="InterPro" id="IPR007895">
    <property type="entry name" value="MASE1"/>
</dbReference>
<evidence type="ECO:0000259" key="7">
    <source>
        <dbReference type="PROSITE" id="PS50112"/>
    </source>
</evidence>
<evidence type="ECO:0000256" key="2">
    <source>
        <dbReference type="ARBA" id="ARBA00022475"/>
    </source>
</evidence>
<feature type="transmembrane region" description="Helical" evidence="6">
    <location>
        <begin position="113"/>
        <end position="138"/>
    </location>
</feature>
<dbReference type="SUPFAM" id="SSF55785">
    <property type="entry name" value="PYP-like sensor domain (PAS domain)"/>
    <property type="match status" value="1"/>
</dbReference>
<sequence>MTRTAATAAGGYLLLATPVIAWTSDGRSHATVWPADALILALLLNSPRRLWSVILVAGWLGNLAANGITRGWIVGIVLYGAINMAQTLLAGALLDRTLRGRNLLEDTGTSTRFLLVAGYLAPALGATLGSAVSLVNYGQPFAGSFLLWFSSNALGLLIGTPLLQAVLDGSYVRWFHAKPRSDRWEAVLLLLAHTAVVGLVFRQSLLPLEFLPLASLLLLAFRLGRLGTMAGICIIAVVGAAAGYLQLGPLMLMRHGPVVDAFYFQLYLGVILCVTLPVAATVASRAEALAQLAEHRKALQQILKHSPDGILSFDASGLCKWADGRLMDCTGIGPREFVGLTVEQVAEHTSPELQYIIENAAKQSNVPHRVEFRAVHAPERTIEALCNIVPNDDHRSGVVVTLRDISAHKTREDTIARAAEIDDLTGLLNRRGLRNYTSGAFSDPSRHLTLALIDVDRFKSINDTFGHSVGDRVLAGIATRLNENVRSSDAVGRLGGDEFAVFFNCDIVAARIICERMMASLKRSPVFNEDGIRIFASLSCGIAERKPGMTREELYDAADTALYEVKRQGRDGILSAA</sequence>
<dbReference type="InterPro" id="IPR000160">
    <property type="entry name" value="GGDEF_dom"/>
</dbReference>
<evidence type="ECO:0000259" key="8">
    <source>
        <dbReference type="PROSITE" id="PS50887"/>
    </source>
</evidence>
<dbReference type="InterPro" id="IPR052155">
    <property type="entry name" value="Biofilm_reg_signaling"/>
</dbReference>
<evidence type="ECO:0000313" key="10">
    <source>
        <dbReference type="Proteomes" id="UP001556118"/>
    </source>
</evidence>
<dbReference type="Pfam" id="PF00990">
    <property type="entry name" value="GGDEF"/>
    <property type="match status" value="1"/>
</dbReference>
<keyword evidence="4 6" id="KW-1133">Transmembrane helix</keyword>
<dbReference type="Pfam" id="PF00989">
    <property type="entry name" value="PAS"/>
    <property type="match status" value="1"/>
</dbReference>
<dbReference type="InterPro" id="IPR035965">
    <property type="entry name" value="PAS-like_dom_sf"/>
</dbReference>
<organism evidence="9 10">
    <name type="scientific">Novosphingobium rhizovicinum</name>
    <dbReference type="NCBI Taxonomy" id="3228928"/>
    <lineage>
        <taxon>Bacteria</taxon>
        <taxon>Pseudomonadati</taxon>
        <taxon>Pseudomonadota</taxon>
        <taxon>Alphaproteobacteria</taxon>
        <taxon>Sphingomonadales</taxon>
        <taxon>Sphingomonadaceae</taxon>
        <taxon>Novosphingobium</taxon>
    </lineage>
</organism>
<keyword evidence="9" id="KW-0548">Nucleotidyltransferase</keyword>
<dbReference type="EC" id="2.7.7.65" evidence="9"/>
<dbReference type="PANTHER" id="PTHR44757">
    <property type="entry name" value="DIGUANYLATE CYCLASE DGCP"/>
    <property type="match status" value="1"/>
</dbReference>
<protein>
    <submittedName>
        <fullName evidence="9">Diguanylate cyclase</fullName>
        <ecNumber evidence="9">2.7.7.65</ecNumber>
    </submittedName>
</protein>
<dbReference type="Gene3D" id="3.30.450.20">
    <property type="entry name" value="PAS domain"/>
    <property type="match status" value="1"/>
</dbReference>